<keyword evidence="5 6" id="KW-0539">Nucleus</keyword>
<dbReference type="GO" id="GO:0030686">
    <property type="term" value="C:90S preribosome"/>
    <property type="evidence" value="ECO:0007669"/>
    <property type="project" value="TreeGrafter"/>
</dbReference>
<comment type="function">
    <text evidence="6">Component of the 90S pre-ribosome involved in the maturation of rRNAs. Required for early cleavages of the pre-RNAs in the 40S ribosomal subunit maturation pathway.</text>
</comment>
<feature type="compositionally biased region" description="Basic and acidic residues" evidence="7">
    <location>
        <begin position="63"/>
        <end position="83"/>
    </location>
</feature>
<comment type="subunit">
    <text evidence="6">Associates with 90S and pre-40S pre-ribosomal particles.</text>
</comment>
<evidence type="ECO:0000256" key="3">
    <source>
        <dbReference type="ARBA" id="ARBA00022517"/>
    </source>
</evidence>
<proteinExistence type="inferred from homology"/>
<keyword evidence="3 6" id="KW-0690">Ribosome biogenesis</keyword>
<keyword evidence="6" id="KW-0687">Ribonucleoprotein</keyword>
<evidence type="ECO:0000313" key="9">
    <source>
        <dbReference type="Proteomes" id="UP000494163"/>
    </source>
</evidence>
<accession>A0A0M3QYG8</accession>
<dbReference type="PANTHER" id="PTHR21738:SF0">
    <property type="entry name" value="RIBOSOMAL RNA PROCESSING PROTEIN 36 HOMOLOG"/>
    <property type="match status" value="1"/>
</dbReference>
<evidence type="ECO:0000256" key="1">
    <source>
        <dbReference type="ARBA" id="ARBA00004604"/>
    </source>
</evidence>
<evidence type="ECO:0000256" key="5">
    <source>
        <dbReference type="ARBA" id="ARBA00023242"/>
    </source>
</evidence>
<dbReference type="EMBL" id="CP012526">
    <property type="protein sequence ID" value="ALC47653.1"/>
    <property type="molecule type" value="Genomic_DNA"/>
</dbReference>
<dbReference type="STRING" id="30019.A0A0M3QYG8"/>
<dbReference type="AlphaFoldDB" id="A0A0M3QYG8"/>
<feature type="region of interest" description="Disordered" evidence="7">
    <location>
        <begin position="1"/>
        <end position="27"/>
    </location>
</feature>
<dbReference type="InterPro" id="IPR009292">
    <property type="entry name" value="RRP36"/>
</dbReference>
<reference evidence="8 9" key="1">
    <citation type="submission" date="2015-08" db="EMBL/GenBank/DDBJ databases">
        <title>Ancestral chromatin configuration constrains chromatin evolution on differentiating sex chromosomes in Drosophila.</title>
        <authorList>
            <person name="Zhou Q."/>
            <person name="Bachtrog D."/>
        </authorList>
    </citation>
    <scope>NUCLEOTIDE SEQUENCE [LARGE SCALE GENOMIC DNA]</scope>
    <source>
        <tissue evidence="8">Whole larvae</tissue>
    </source>
</reference>
<evidence type="ECO:0000313" key="8">
    <source>
        <dbReference type="EMBL" id="ALC47653.1"/>
    </source>
</evidence>
<name>A0A0M3QYG8_DROBS</name>
<evidence type="ECO:0000256" key="7">
    <source>
        <dbReference type="SAM" id="MobiDB-lite"/>
    </source>
</evidence>
<dbReference type="OrthoDB" id="448446at2759"/>
<feature type="region of interest" description="Disordered" evidence="7">
    <location>
        <begin position="220"/>
        <end position="246"/>
    </location>
</feature>
<keyword evidence="4 6" id="KW-0698">rRNA processing</keyword>
<evidence type="ECO:0000256" key="6">
    <source>
        <dbReference type="RuleBase" id="RU368027"/>
    </source>
</evidence>
<dbReference type="GO" id="GO:0000462">
    <property type="term" value="P:maturation of SSU-rRNA from tricistronic rRNA transcript (SSU-rRNA, 5.8S rRNA, LSU-rRNA)"/>
    <property type="evidence" value="ECO:0007669"/>
    <property type="project" value="TreeGrafter"/>
</dbReference>
<evidence type="ECO:0000256" key="2">
    <source>
        <dbReference type="ARBA" id="ARBA00009418"/>
    </source>
</evidence>
<protein>
    <recommendedName>
        <fullName evidence="6">rRNA biogenesis protein RRP36</fullName>
    </recommendedName>
</protein>
<dbReference type="Pfam" id="PF06102">
    <property type="entry name" value="RRP36"/>
    <property type="match status" value="1"/>
</dbReference>
<comment type="subcellular location">
    <subcellularLocation>
        <location evidence="1 6">Nucleus</location>
        <location evidence="1 6">Nucleolus</location>
    </subcellularLocation>
</comment>
<organism evidence="8 9">
    <name type="scientific">Drosophila busckii</name>
    <name type="common">Fruit fly</name>
    <dbReference type="NCBI Taxonomy" id="30019"/>
    <lineage>
        <taxon>Eukaryota</taxon>
        <taxon>Metazoa</taxon>
        <taxon>Ecdysozoa</taxon>
        <taxon>Arthropoda</taxon>
        <taxon>Hexapoda</taxon>
        <taxon>Insecta</taxon>
        <taxon>Pterygota</taxon>
        <taxon>Neoptera</taxon>
        <taxon>Endopterygota</taxon>
        <taxon>Diptera</taxon>
        <taxon>Brachycera</taxon>
        <taxon>Muscomorpha</taxon>
        <taxon>Ephydroidea</taxon>
        <taxon>Drosophilidae</taxon>
        <taxon>Drosophila</taxon>
    </lineage>
</organism>
<comment type="similarity">
    <text evidence="2 6">Belongs to the RRP36 family.</text>
</comment>
<dbReference type="Proteomes" id="UP000494163">
    <property type="component" value="Chromosome 3R"/>
</dbReference>
<feature type="compositionally biased region" description="Basic residues" evidence="7">
    <location>
        <begin position="224"/>
        <end position="235"/>
    </location>
</feature>
<feature type="region of interest" description="Disordered" evidence="7">
    <location>
        <begin position="54"/>
        <end position="86"/>
    </location>
</feature>
<evidence type="ECO:0000256" key="4">
    <source>
        <dbReference type="ARBA" id="ARBA00022552"/>
    </source>
</evidence>
<feature type="compositionally biased region" description="Basic and acidic residues" evidence="7">
    <location>
        <begin position="236"/>
        <end position="246"/>
    </location>
</feature>
<dbReference type="GO" id="GO:0005730">
    <property type="term" value="C:nucleolus"/>
    <property type="evidence" value="ECO:0007669"/>
    <property type="project" value="UniProtKB-SubCell"/>
</dbReference>
<dbReference type="OMA" id="ERKEMPW"/>
<gene>
    <name evidence="8" type="ORF">Dbus_chr3Rg2403</name>
</gene>
<keyword evidence="9" id="KW-1185">Reference proteome</keyword>
<dbReference type="PANTHER" id="PTHR21738">
    <property type="entry name" value="RIBOSOMAL RNA PROCESSING PROTEIN 36 HOMOLOG"/>
    <property type="match status" value="1"/>
</dbReference>
<sequence length="246" mass="28988">MASSSESSAESEHEIASDNETQAAIREDLKSMSFEEIMQLKEQLGAKVYKEAVLGGKASQSRQPKERNELKRLNKNRPRELSAKRQVPFLGAELRVERKKQKEAELRDPRFDERAGDYNVETFKKNYKFISKIRDKEVGKLKKELTEVQNGEEKQKIRHTMQRLINKNVEDKKWHLKQHLLKKERAEIQKAHNEGRQPHYATKKERRAKELVAQFEHLKNTGKLNKHLEKRRKKNAAKDRNRISIE</sequence>